<protein>
    <submittedName>
        <fullName evidence="4">ATP-binding cassette domain-containing protein</fullName>
    </submittedName>
</protein>
<dbReference type="RefSeq" id="WP_210119833.1">
    <property type="nucleotide sequence ID" value="NZ_CP054142.1"/>
</dbReference>
<dbReference type="PANTHER" id="PTHR43158">
    <property type="entry name" value="SKFA PEPTIDE EXPORT ATP-BINDING PROTEIN SKFE"/>
    <property type="match status" value="1"/>
</dbReference>
<gene>
    <name evidence="4" type="ORF">HRQ91_00775</name>
</gene>
<dbReference type="SUPFAM" id="SSF52540">
    <property type="entry name" value="P-loop containing nucleoside triphosphate hydrolases"/>
    <property type="match status" value="2"/>
</dbReference>
<sequence>MQDGSCLISIKNCRIQDRGKALVQNLNWTMKSGEAWLVTGPGGEGKEVFLKALSGNGVSGSASCEPNEDSSYYKNVFSSSVETVSLERAAALIEEERKNDDSEFSPDGVDAGRTGRIFLAEAILSRSVKKNEILPENIKCLENDRYVKLCGIEDILDRGLKYMSTGEIRRTLLCRSLFSKKKLLILSNPFAGLDSESRSVLFKFFDETVKERSSRIDDTLPYIILSSDRYSEIPGAITDVIEFTGAKISFCGSKNDYENLLFKREKENNSELKSRKKTFIAEVSMLNDESFKTRSLCQTAGNADKASRAERKILVEMKRVNVAWSGHVVLDDLTWSLYEGEHWLIRGPNGSGKTTFLELITGDNMQVFCNDVSLFGKRRGSGETVWDIKSKLGIVSYRMHVEYRMLGGTDLESVIISGFRDSIGLYEHKTDLEVITAEKWLNLGGFSGRKKELFGNLSYGEQRALLILRAAVKCPKILILDEPCHGLDKSYRENILNLLETIAESGTTTLLHVTHDPTEVLPCEKHILEFHPKERPMYKIIDNS</sequence>
<dbReference type="PROSITE" id="PS50893">
    <property type="entry name" value="ABC_TRANSPORTER_2"/>
    <property type="match status" value="2"/>
</dbReference>
<dbReference type="InterPro" id="IPR017871">
    <property type="entry name" value="ABC_transporter-like_CS"/>
</dbReference>
<dbReference type="EMBL" id="CP054142">
    <property type="protein sequence ID" value="QTQ13101.1"/>
    <property type="molecule type" value="Genomic_DNA"/>
</dbReference>
<dbReference type="GO" id="GO:0016887">
    <property type="term" value="F:ATP hydrolysis activity"/>
    <property type="evidence" value="ECO:0007669"/>
    <property type="project" value="InterPro"/>
</dbReference>
<evidence type="ECO:0000256" key="1">
    <source>
        <dbReference type="ARBA" id="ARBA00022741"/>
    </source>
</evidence>
<keyword evidence="5" id="KW-1185">Reference proteome</keyword>
<dbReference type="SMART" id="SM00382">
    <property type="entry name" value="AAA"/>
    <property type="match status" value="2"/>
</dbReference>
<keyword evidence="1" id="KW-0547">Nucleotide-binding</keyword>
<dbReference type="AlphaFoldDB" id="A0A975F2B8"/>
<dbReference type="InterPro" id="IPR027417">
    <property type="entry name" value="P-loop_NTPase"/>
</dbReference>
<feature type="domain" description="ABC transporter" evidence="3">
    <location>
        <begin position="8"/>
        <end position="270"/>
    </location>
</feature>
<dbReference type="PROSITE" id="PS00211">
    <property type="entry name" value="ABC_TRANSPORTER_1"/>
    <property type="match status" value="1"/>
</dbReference>
<dbReference type="KEGG" id="tpav:HRQ91_00775"/>
<dbReference type="GO" id="GO:0005524">
    <property type="term" value="F:ATP binding"/>
    <property type="evidence" value="ECO:0007669"/>
    <property type="project" value="UniProtKB-KW"/>
</dbReference>
<dbReference type="Pfam" id="PF00005">
    <property type="entry name" value="ABC_tran"/>
    <property type="match status" value="2"/>
</dbReference>
<proteinExistence type="predicted"/>
<dbReference type="InterPro" id="IPR003439">
    <property type="entry name" value="ABC_transporter-like_ATP-bd"/>
</dbReference>
<name>A0A975F2B8_9SPIR</name>
<organism evidence="4 5">
    <name type="scientific">Treponema parvum</name>
    <dbReference type="NCBI Taxonomy" id="138851"/>
    <lineage>
        <taxon>Bacteria</taxon>
        <taxon>Pseudomonadati</taxon>
        <taxon>Spirochaetota</taxon>
        <taxon>Spirochaetia</taxon>
        <taxon>Spirochaetales</taxon>
        <taxon>Treponemataceae</taxon>
        <taxon>Treponema</taxon>
    </lineage>
</organism>
<evidence type="ECO:0000259" key="3">
    <source>
        <dbReference type="PROSITE" id="PS50893"/>
    </source>
</evidence>
<keyword evidence="2 4" id="KW-0067">ATP-binding</keyword>
<evidence type="ECO:0000256" key="2">
    <source>
        <dbReference type="ARBA" id="ARBA00022840"/>
    </source>
</evidence>
<evidence type="ECO:0000313" key="5">
    <source>
        <dbReference type="Proteomes" id="UP000671908"/>
    </source>
</evidence>
<dbReference type="PANTHER" id="PTHR43158:SF2">
    <property type="entry name" value="SKFA PEPTIDE EXPORT ATP-BINDING PROTEIN SKFE"/>
    <property type="match status" value="1"/>
</dbReference>
<reference evidence="4 5" key="1">
    <citation type="journal article" date="2021" name="Microbiol. Resour. Announc.">
        <title>Complete Genome Sequences of Three Human Oral Treponema parvum Isolates.</title>
        <authorList>
            <person name="Zeng H."/>
            <person name="Watt R.M."/>
        </authorList>
    </citation>
    <scope>NUCLEOTIDE SEQUENCE [LARGE SCALE GENOMIC DNA]</scope>
    <source>
        <strain evidence="4 5">ATCC 700770</strain>
    </source>
</reference>
<accession>A0A975F2B8</accession>
<evidence type="ECO:0000313" key="4">
    <source>
        <dbReference type="EMBL" id="QTQ13101.1"/>
    </source>
</evidence>
<feature type="domain" description="ABC transporter" evidence="3">
    <location>
        <begin position="315"/>
        <end position="543"/>
    </location>
</feature>
<dbReference type="Proteomes" id="UP000671908">
    <property type="component" value="Chromosome"/>
</dbReference>
<dbReference type="InterPro" id="IPR003593">
    <property type="entry name" value="AAA+_ATPase"/>
</dbReference>
<dbReference type="Gene3D" id="3.40.50.300">
    <property type="entry name" value="P-loop containing nucleotide triphosphate hydrolases"/>
    <property type="match status" value="2"/>
</dbReference>